<dbReference type="InterPro" id="IPR013783">
    <property type="entry name" value="Ig-like_fold"/>
</dbReference>
<evidence type="ECO:0000313" key="1">
    <source>
        <dbReference type="EMBL" id="MEL4304623.1"/>
    </source>
</evidence>
<proteinExistence type="predicted"/>
<comment type="caution">
    <text evidence="1">The sequence shown here is derived from an EMBL/GenBank/DDBJ whole genome shotgun (WGS) entry which is preliminary data.</text>
</comment>
<name>A0ABU9KQJ7_9EURY</name>
<sequence length="442" mass="48769">MKKYFTFVTLGMLLLSMTAAGVAVAISEPVAEEPVLIAEKIAADGYYQDMVYPESAREAVPLYVDPGYSYLTIKPGESDEITVTLYNYGEDAITVEPRIAPKFFSDNKLDEDWVSISPSKAEIKTEDTQEFTIKVSVPEDAELGHYNANIFFSGLEGDIAAMYPGYNGALDLSVNVWLPPNVQVFNSYISDRVEAGSEYEYIIRMKNVADKPISIDPEFEKVEDEWYYDSQVSLDEKDVIITAPSVIEAGEKAIVKVKVKIPADAEGSVNGRINLNIKDRTISEWGQKVSMNFDVWQQPDEAYRTTFTAATADPITIKVFSVDYNYGTGSISSTTPSFDVVMKNANGEVKPVLVSTSYTGSVSLGQQSPVLYRMAMDEAAGSYMEAESPVSEDIEQLAVYQEGSTGYTETYTVDGAAGEWTLEIMPHNTENFEYSINIGPAK</sequence>
<protein>
    <recommendedName>
        <fullName evidence="3">NPCBM-associated, NEW3 domain of alpha-galactosidase</fullName>
    </recommendedName>
</protein>
<organism evidence="1 2">
    <name type="scientific">Methanococcoides cohabitans</name>
    <dbReference type="NCBI Taxonomy" id="3136559"/>
    <lineage>
        <taxon>Archaea</taxon>
        <taxon>Methanobacteriati</taxon>
        <taxon>Methanobacteriota</taxon>
        <taxon>Stenosarchaea group</taxon>
        <taxon>Methanomicrobia</taxon>
        <taxon>Methanosarcinales</taxon>
        <taxon>Methanosarcinaceae</taxon>
        <taxon>Methanococcoides</taxon>
    </lineage>
</organism>
<dbReference type="RefSeq" id="WP_342126336.1">
    <property type="nucleotide sequence ID" value="NZ_JBCAUS010000002.1"/>
</dbReference>
<dbReference type="Proteomes" id="UP001396646">
    <property type="component" value="Unassembled WGS sequence"/>
</dbReference>
<dbReference type="EMBL" id="JBCAUS010000002">
    <property type="protein sequence ID" value="MEL4304623.1"/>
    <property type="molecule type" value="Genomic_DNA"/>
</dbReference>
<gene>
    <name evidence="1" type="ORF">WOA13_02050</name>
</gene>
<evidence type="ECO:0008006" key="3">
    <source>
        <dbReference type="Google" id="ProtNLM"/>
    </source>
</evidence>
<evidence type="ECO:0000313" key="2">
    <source>
        <dbReference type="Proteomes" id="UP001396646"/>
    </source>
</evidence>
<accession>A0ABU9KQJ7</accession>
<reference evidence="1 2" key="1">
    <citation type="submission" date="2024-04" db="EMBL/GenBank/DDBJ databases">
        <title>Methanococcoides sp. LMO-2.</title>
        <authorList>
            <person name="Liang L."/>
        </authorList>
    </citation>
    <scope>NUCLEOTIDE SEQUENCE [LARGE SCALE GENOMIC DNA]</scope>
    <source>
        <strain evidence="1 2">LMO-2</strain>
    </source>
</reference>
<keyword evidence="2" id="KW-1185">Reference proteome</keyword>
<dbReference type="Gene3D" id="2.60.40.10">
    <property type="entry name" value="Immunoglobulins"/>
    <property type="match status" value="1"/>
</dbReference>